<organism evidence="9 10">
    <name type="scientific">Ectobacillus funiculus</name>
    <dbReference type="NCBI Taxonomy" id="137993"/>
    <lineage>
        <taxon>Bacteria</taxon>
        <taxon>Bacillati</taxon>
        <taxon>Bacillota</taxon>
        <taxon>Bacilli</taxon>
        <taxon>Bacillales</taxon>
        <taxon>Bacillaceae</taxon>
        <taxon>Ectobacillus</taxon>
    </lineage>
</organism>
<feature type="transmembrane region" description="Helical" evidence="7">
    <location>
        <begin position="305"/>
        <end position="327"/>
    </location>
</feature>
<feature type="transmembrane region" description="Helical" evidence="7">
    <location>
        <begin position="42"/>
        <end position="63"/>
    </location>
</feature>
<keyword evidence="6 7" id="KW-0472">Membrane</keyword>
<feature type="transmembrane region" description="Helical" evidence="7">
    <location>
        <begin position="161"/>
        <end position="183"/>
    </location>
</feature>
<feature type="transmembrane region" description="Helical" evidence="7">
    <location>
        <begin position="133"/>
        <end position="155"/>
    </location>
</feature>
<feature type="transmembrane region" description="Helical" evidence="7">
    <location>
        <begin position="244"/>
        <end position="263"/>
    </location>
</feature>
<evidence type="ECO:0000256" key="6">
    <source>
        <dbReference type="ARBA" id="ARBA00023136"/>
    </source>
</evidence>
<accession>A0ABV5WBH1</accession>
<reference evidence="9 10" key="1">
    <citation type="submission" date="2024-09" db="EMBL/GenBank/DDBJ databases">
        <authorList>
            <person name="Sun Q."/>
            <person name="Mori K."/>
        </authorList>
    </citation>
    <scope>NUCLEOTIDE SEQUENCE [LARGE SCALE GENOMIC DNA]</scope>
    <source>
        <strain evidence="9 10">JCM 11201</strain>
    </source>
</reference>
<evidence type="ECO:0000256" key="2">
    <source>
        <dbReference type="ARBA" id="ARBA00022448"/>
    </source>
</evidence>
<comment type="caution">
    <text evidence="9">The sequence shown here is derived from an EMBL/GenBank/DDBJ whole genome shotgun (WGS) entry which is preliminary data.</text>
</comment>
<dbReference type="InterPro" id="IPR036259">
    <property type="entry name" value="MFS_trans_sf"/>
</dbReference>
<evidence type="ECO:0000256" key="5">
    <source>
        <dbReference type="ARBA" id="ARBA00022989"/>
    </source>
</evidence>
<keyword evidence="3" id="KW-1003">Cell membrane</keyword>
<feature type="domain" description="Major facilitator superfamily (MFS) profile" evidence="8">
    <location>
        <begin position="9"/>
        <end position="387"/>
    </location>
</feature>
<feature type="transmembrane region" description="Helical" evidence="7">
    <location>
        <begin position="75"/>
        <end position="93"/>
    </location>
</feature>
<proteinExistence type="predicted"/>
<dbReference type="InterPro" id="IPR020846">
    <property type="entry name" value="MFS_dom"/>
</dbReference>
<comment type="subcellular location">
    <subcellularLocation>
        <location evidence="1">Cell membrane</location>
        <topology evidence="1">Multi-pass membrane protein</topology>
    </subcellularLocation>
</comment>
<dbReference type="InterPro" id="IPR050189">
    <property type="entry name" value="MFS_Efflux_Transporters"/>
</dbReference>
<keyword evidence="2" id="KW-0813">Transport</keyword>
<evidence type="ECO:0000256" key="4">
    <source>
        <dbReference type="ARBA" id="ARBA00022692"/>
    </source>
</evidence>
<name>A0ABV5WBH1_9BACI</name>
<dbReference type="PANTHER" id="PTHR43124:SF3">
    <property type="entry name" value="CHLORAMPHENICOL EFFLUX PUMP RV0191"/>
    <property type="match status" value="1"/>
</dbReference>
<evidence type="ECO:0000313" key="10">
    <source>
        <dbReference type="Proteomes" id="UP001589609"/>
    </source>
</evidence>
<evidence type="ECO:0000256" key="7">
    <source>
        <dbReference type="SAM" id="Phobius"/>
    </source>
</evidence>
<feature type="transmembrane region" description="Helical" evidence="7">
    <location>
        <begin position="275"/>
        <end position="293"/>
    </location>
</feature>
<feature type="transmembrane region" description="Helical" evidence="7">
    <location>
        <begin position="207"/>
        <end position="232"/>
    </location>
</feature>
<dbReference type="RefSeq" id="WP_379947811.1">
    <property type="nucleotide sequence ID" value="NZ_JAPCYI010000001.1"/>
</dbReference>
<feature type="transmembrane region" description="Helical" evidence="7">
    <location>
        <begin position="339"/>
        <end position="359"/>
    </location>
</feature>
<dbReference type="EMBL" id="JBHMAF010000013">
    <property type="protein sequence ID" value="MFB9757506.1"/>
    <property type="molecule type" value="Genomic_DNA"/>
</dbReference>
<dbReference type="PANTHER" id="PTHR43124">
    <property type="entry name" value="PURINE EFFLUX PUMP PBUE"/>
    <property type="match status" value="1"/>
</dbReference>
<sequence>MGTPSLIRDRYLFLVVSFIFWFSHFIYIPTLAPYVQSLGGKYTFTGIVLGSYGLMQLLFRLPLGIFSDLTKLRKPFMIFGMVVSACSCFAFAITDSLGWALAARSLAGLAAATWVAFTALYPTYFASHEVHRAMGSISFIVVLAQLLGMSLSGYVVDEWGWHAPFWIGGVIGIAGLALSLLIFEKKEEVTKAPIKLKDLMSVMREPLLLKISFLSILAHSIIFTTMFGFIPAYALSVGLKTSDISMIVFSFMIPHAIATLFMGKVLVPLLGKWRSLEIAFFFTTCFTLITPFVQTKVLLCVIQSFNGFSLGLLFPLFLGMAVESIPLEKRATAIGGYQALYALGIFGGPFFAGILNSMLGIEAGFYFAGALGLLATTLVLIWRKREHTYEVPSLNR</sequence>
<protein>
    <submittedName>
        <fullName evidence="9">MFS transporter</fullName>
    </submittedName>
</protein>
<dbReference type="PROSITE" id="PS50850">
    <property type="entry name" value="MFS"/>
    <property type="match status" value="1"/>
</dbReference>
<evidence type="ECO:0000256" key="3">
    <source>
        <dbReference type="ARBA" id="ARBA00022475"/>
    </source>
</evidence>
<evidence type="ECO:0000313" key="9">
    <source>
        <dbReference type="EMBL" id="MFB9757506.1"/>
    </source>
</evidence>
<feature type="transmembrane region" description="Helical" evidence="7">
    <location>
        <begin position="99"/>
        <end position="121"/>
    </location>
</feature>
<gene>
    <name evidence="9" type="ORF">ACFFMS_02965</name>
</gene>
<keyword evidence="5 7" id="KW-1133">Transmembrane helix</keyword>
<dbReference type="Proteomes" id="UP001589609">
    <property type="component" value="Unassembled WGS sequence"/>
</dbReference>
<dbReference type="InterPro" id="IPR011701">
    <property type="entry name" value="MFS"/>
</dbReference>
<dbReference type="SUPFAM" id="SSF103473">
    <property type="entry name" value="MFS general substrate transporter"/>
    <property type="match status" value="1"/>
</dbReference>
<feature type="transmembrane region" description="Helical" evidence="7">
    <location>
        <begin position="12"/>
        <end position="30"/>
    </location>
</feature>
<keyword evidence="4 7" id="KW-0812">Transmembrane</keyword>
<dbReference type="Pfam" id="PF07690">
    <property type="entry name" value="MFS_1"/>
    <property type="match status" value="1"/>
</dbReference>
<feature type="transmembrane region" description="Helical" evidence="7">
    <location>
        <begin position="365"/>
        <end position="382"/>
    </location>
</feature>
<keyword evidence="10" id="KW-1185">Reference proteome</keyword>
<dbReference type="Gene3D" id="1.20.1250.20">
    <property type="entry name" value="MFS general substrate transporter like domains"/>
    <property type="match status" value="2"/>
</dbReference>
<evidence type="ECO:0000259" key="8">
    <source>
        <dbReference type="PROSITE" id="PS50850"/>
    </source>
</evidence>
<evidence type="ECO:0000256" key="1">
    <source>
        <dbReference type="ARBA" id="ARBA00004651"/>
    </source>
</evidence>